<accession>A0A455R303</accession>
<dbReference type="SUPFAM" id="SSF69322">
    <property type="entry name" value="Tricorn protease domain 2"/>
    <property type="match status" value="1"/>
</dbReference>
<reference evidence="2" key="1">
    <citation type="submission" date="2015-07" db="EMBL/GenBank/DDBJ databases">
        <title>Novel operon containing particulate methane monooxygenase-type genes and epoxyalkane:coenzyme M transferase gene in ethylene-assimilating marine bacterium, Haliea sp. ETY-M.</title>
        <authorList>
            <person name="Suzuki T."/>
            <person name="Habe H."/>
            <person name="Nakajima-Kambe T."/>
            <person name="Fuse H."/>
        </authorList>
    </citation>
    <scope>NUCLEOTIDE SEQUENCE</scope>
    <source>
        <strain evidence="2">ETY-M</strain>
    </source>
</reference>
<dbReference type="AlphaFoldDB" id="A0A455R303"/>
<dbReference type="Gene3D" id="3.40.50.1820">
    <property type="entry name" value="alpha/beta hydrolase"/>
    <property type="match status" value="1"/>
</dbReference>
<dbReference type="GO" id="GO:0006508">
    <property type="term" value="P:proteolysis"/>
    <property type="evidence" value="ECO:0007669"/>
    <property type="project" value="InterPro"/>
</dbReference>
<dbReference type="EMBL" id="LC064121">
    <property type="protein sequence ID" value="BBD50164.1"/>
    <property type="molecule type" value="Genomic_DNA"/>
</dbReference>
<dbReference type="InterPro" id="IPR050585">
    <property type="entry name" value="Xaa-Pro_dipeptidyl-ppase/CocE"/>
</dbReference>
<name>A0A455R303_9GAMM</name>
<dbReference type="InterPro" id="IPR011042">
    <property type="entry name" value="6-blade_b-propeller_TolB-like"/>
</dbReference>
<dbReference type="GO" id="GO:0008236">
    <property type="term" value="F:serine-type peptidase activity"/>
    <property type="evidence" value="ECO:0007669"/>
    <property type="project" value="InterPro"/>
</dbReference>
<dbReference type="InterPro" id="IPR001375">
    <property type="entry name" value="Peptidase_S9_cat"/>
</dbReference>
<dbReference type="SUPFAM" id="SSF53474">
    <property type="entry name" value="alpha/beta-Hydrolases"/>
    <property type="match status" value="1"/>
</dbReference>
<sequence>MQDDIHVIRKMFWLLGLLMAATGCSERASQAPETPDSNSEAEAMATLPYGSWPSPISAASLVEGVRGIGGLSADGDYLYWLESRPTEGGRNTVMRWREGEDAEELLPAPWNVRTRVQEYGGGALLVADGTLWFSNFADQRLYRFRAGEEPVAITPDAALRFAGCVYDAPRSRLLCIREDHRGLEEPVNTLVAIPDSAEGEFEGEVLFSGSDFVSAPRISGAGDRIAFTAWMHPNMPWDSTTLYSATFDADGNLADLVEHNPDTAESVIDPQWAEDGTLLALSDRDNWWRPYRVDGTAFTAMDTGLENVEIGGPDWTINSRYYYPLADGALLLIARRGSVETLYRLTTDGRAEEIATGAVSYGSLVIDDDGFYLTAGFAERPSALVRSDWSGKLLATVRSSSDAVLSADLVPAFEQVSFPLPDGGTAHGVYLPPTNPGAVALAGTAPPLIVTVHGGPTSVAGVSYSPSDYYWTSRGFAVLDLNYRGSTGFGRAYRRALYGAWGIADVEDAIAGATWLAEQGKADPSRLIIRGGSAGGYTTLAVHAFGDAFAAGASYFGVSDIEALAKETHKFESRYLDQLIGPYPERRDLYLERSPISHLDGFSAPLILLQGLDDPIVPPNQSEMIYEALKKKGVPTAYMAYEGESHGFRKAENQISSLEAELYFYSRVLGLDVADELPAIAIDNLGAAAED</sequence>
<dbReference type="PANTHER" id="PTHR43056:SF5">
    <property type="entry name" value="PEPTIDASE S9 PROLYL OLIGOPEPTIDASE CATALYTIC DOMAIN-CONTAINING PROTEIN"/>
    <property type="match status" value="1"/>
</dbReference>
<dbReference type="Gene3D" id="2.120.10.30">
    <property type="entry name" value="TolB, C-terminal domain"/>
    <property type="match status" value="1"/>
</dbReference>
<proteinExistence type="predicted"/>
<evidence type="ECO:0000313" key="2">
    <source>
        <dbReference type="EMBL" id="BBD50164.1"/>
    </source>
</evidence>
<dbReference type="Pfam" id="PF00326">
    <property type="entry name" value="Peptidase_S9"/>
    <property type="match status" value="1"/>
</dbReference>
<evidence type="ECO:0000259" key="1">
    <source>
        <dbReference type="Pfam" id="PF00326"/>
    </source>
</evidence>
<dbReference type="InterPro" id="IPR029058">
    <property type="entry name" value="AB_hydrolase_fold"/>
</dbReference>
<protein>
    <submittedName>
        <fullName evidence="2">Prolyl oligopeptidase family protein</fullName>
    </submittedName>
</protein>
<dbReference type="PANTHER" id="PTHR43056">
    <property type="entry name" value="PEPTIDASE S9 PROLYL OLIGOPEPTIDASE"/>
    <property type="match status" value="1"/>
</dbReference>
<feature type="domain" description="Peptidase S9 prolyl oligopeptidase catalytic" evidence="1">
    <location>
        <begin position="468"/>
        <end position="670"/>
    </location>
</feature>
<organism evidence="2">
    <name type="scientific">Haliea sp. ETY-M</name>
    <dbReference type="NCBI Taxonomy" id="1055105"/>
    <lineage>
        <taxon>Bacteria</taxon>
        <taxon>Pseudomonadati</taxon>
        <taxon>Pseudomonadota</taxon>
        <taxon>Gammaproteobacteria</taxon>
        <taxon>Cellvibrionales</taxon>
        <taxon>Halieaceae</taxon>
        <taxon>Haliea</taxon>
    </lineage>
</organism>